<dbReference type="InterPro" id="IPR036291">
    <property type="entry name" value="NAD(P)-bd_dom_sf"/>
</dbReference>
<keyword evidence="3" id="KW-1185">Reference proteome</keyword>
<feature type="domain" description="NAD-dependent epimerase/dehydratase" evidence="1">
    <location>
        <begin position="3"/>
        <end position="216"/>
    </location>
</feature>
<dbReference type="SUPFAM" id="SSF51735">
    <property type="entry name" value="NAD(P)-binding Rossmann-fold domains"/>
    <property type="match status" value="1"/>
</dbReference>
<reference evidence="2 3" key="1">
    <citation type="submission" date="2019-08" db="EMBL/GenBank/DDBJ databases">
        <title>Complete genome sequence of Candidatus Uab amorphum.</title>
        <authorList>
            <person name="Shiratori T."/>
            <person name="Suzuki S."/>
            <person name="Kakizawa Y."/>
            <person name="Ishida K."/>
        </authorList>
    </citation>
    <scope>NUCLEOTIDE SEQUENCE [LARGE SCALE GENOMIC DNA]</scope>
    <source>
        <strain evidence="2 3">SRT547</strain>
    </source>
</reference>
<evidence type="ECO:0000259" key="1">
    <source>
        <dbReference type="Pfam" id="PF01370"/>
    </source>
</evidence>
<protein>
    <submittedName>
        <fullName evidence="2">NAD dependent epimerase/dehydratase</fullName>
    </submittedName>
</protein>
<sequence length="285" mass="32537">MNILILGGNRFFGRKLAQLLVEDNHSVTLLNRGRVDDGLGDLVQRIVCDRTDYSAMKAALDGTCWDIVFDQVCYTHKDAKEATELFAGKVTKYIHTSTVSVYDYGVDLTEDKFNPQSYTFSKEIHDYMQNYKEAKRQAEVAFTKWASFPVTFVRIPVVIGSDDYTERFAFHLSRVRDGKEMYFPNLEARKSFITSDDAAKALYFLGKNDFSGAINVASPQPVSLKRLLEIIESKYNKKAVIAEKHHGDNHSPYGIEKDWFINVDVLKSLGLELVDIEKWLTEFTV</sequence>
<proteinExistence type="predicted"/>
<dbReference type="OrthoDB" id="9811743at2"/>
<gene>
    <name evidence="2" type="ORF">UABAM_03886</name>
</gene>
<dbReference type="Gene3D" id="3.40.50.720">
    <property type="entry name" value="NAD(P)-binding Rossmann-like Domain"/>
    <property type="match status" value="1"/>
</dbReference>
<dbReference type="RefSeq" id="WP_151969615.1">
    <property type="nucleotide sequence ID" value="NZ_AP019860.1"/>
</dbReference>
<dbReference type="KEGG" id="uam:UABAM_03886"/>
<name>A0A5S9IPW1_UABAM</name>
<dbReference type="AlphaFoldDB" id="A0A5S9IPW1"/>
<evidence type="ECO:0000313" key="2">
    <source>
        <dbReference type="EMBL" id="BBM85517.1"/>
    </source>
</evidence>
<organism evidence="2 3">
    <name type="scientific">Uabimicrobium amorphum</name>
    <dbReference type="NCBI Taxonomy" id="2596890"/>
    <lineage>
        <taxon>Bacteria</taxon>
        <taxon>Pseudomonadati</taxon>
        <taxon>Planctomycetota</taxon>
        <taxon>Candidatus Uabimicrobiia</taxon>
        <taxon>Candidatus Uabimicrobiales</taxon>
        <taxon>Candidatus Uabimicrobiaceae</taxon>
        <taxon>Candidatus Uabimicrobium</taxon>
    </lineage>
</organism>
<dbReference type="PANTHER" id="PTHR43245:SF13">
    <property type="entry name" value="UDP-D-APIOSE_UDP-D-XYLOSE SYNTHASE 2"/>
    <property type="match status" value="1"/>
</dbReference>
<dbReference type="Pfam" id="PF01370">
    <property type="entry name" value="Epimerase"/>
    <property type="match status" value="1"/>
</dbReference>
<dbReference type="InterPro" id="IPR001509">
    <property type="entry name" value="Epimerase_deHydtase"/>
</dbReference>
<dbReference type="EMBL" id="AP019860">
    <property type="protein sequence ID" value="BBM85517.1"/>
    <property type="molecule type" value="Genomic_DNA"/>
</dbReference>
<dbReference type="PANTHER" id="PTHR43245">
    <property type="entry name" value="BIFUNCTIONAL POLYMYXIN RESISTANCE PROTEIN ARNA"/>
    <property type="match status" value="1"/>
</dbReference>
<accession>A0A5S9IPW1</accession>
<dbReference type="Proteomes" id="UP000326354">
    <property type="component" value="Chromosome"/>
</dbReference>
<evidence type="ECO:0000313" key="3">
    <source>
        <dbReference type="Proteomes" id="UP000326354"/>
    </source>
</evidence>
<dbReference type="InterPro" id="IPR050177">
    <property type="entry name" value="Lipid_A_modif_metabolic_enz"/>
</dbReference>